<dbReference type="FunFam" id="3.20.20.80:FF:000135">
    <property type="entry name" value="Beta-galactosidase, putative, bgl35A"/>
    <property type="match status" value="1"/>
</dbReference>
<comment type="caution">
    <text evidence="5">The sequence shown here is derived from an EMBL/GenBank/DDBJ whole genome shotgun (WGS) entry which is preliminary data.</text>
</comment>
<dbReference type="InterPro" id="IPR001944">
    <property type="entry name" value="Glycoside_Hdrlase_35"/>
</dbReference>
<evidence type="ECO:0000259" key="4">
    <source>
        <dbReference type="Pfam" id="PF18120"/>
    </source>
</evidence>
<dbReference type="Proteomes" id="UP000009309">
    <property type="component" value="Unassembled WGS sequence"/>
</dbReference>
<dbReference type="STRING" id="1185876.BN8_01963"/>
<feature type="domain" description="Glycoside hydrolase 35 catalytic" evidence="3">
    <location>
        <begin position="35"/>
        <end position="228"/>
    </location>
</feature>
<dbReference type="Pfam" id="PF18120">
    <property type="entry name" value="DUF5597"/>
    <property type="match status" value="1"/>
</dbReference>
<dbReference type="OrthoDB" id="9800974at2"/>
<accession>I2GG94</accession>
<evidence type="ECO:0008006" key="7">
    <source>
        <dbReference type="Google" id="ProtNLM"/>
    </source>
</evidence>
<evidence type="ECO:0000313" key="5">
    <source>
        <dbReference type="EMBL" id="CCH52919.1"/>
    </source>
</evidence>
<dbReference type="InterPro" id="IPR040719">
    <property type="entry name" value="DUF5597"/>
</dbReference>
<sequence length="517" mass="57816">MKRLFSLFLLVHTLSVFAQTRPIPQLKNQNGRYAFLVDGKPFLILGGQVHNSSAWPAAMPSVWAQAEQLGVNTLEVPIYWEAVEPQPGKFDFSTVDYLVTEARKRNLRLALLWFASWKNGEMSYTPEWIKTAPQMYPRVINAHGERMFHLSPVAATNWQADARAFAALMRHLKQTDERDRTVIMVQVENEAGLHSADRDYSPEANKVFNSPVPDALLKRLNKSAGTWEQVFGSDAPELFSAWTVASYINRVAEAGRREYALPLTANAWLKENGFQQPGGYPTGGPTSNVLDVWKAAAPAIDILAPDIYLGSYPEIQGVMRAYTRPDNPLLIPESGGAAMPRTLFYALADYGAIGFAPFGFDNATGTLAKEYAAVTPNYTLLRPAIPVLTQMQQTGKLQAAVQEHGMNEKLVRFDGYDFLVQFVSPPGAEGPQGRVLLGEMNPDEFYLIGFNARFQVRPRSLPPSARMSKYEFILTVEEGTFDDAGTFRRTRLYNGDEIYFFELPATGSVLRVRLQRK</sequence>
<dbReference type="GO" id="GO:0004553">
    <property type="term" value="F:hydrolase activity, hydrolyzing O-glycosyl compounds"/>
    <property type="evidence" value="ECO:0007669"/>
    <property type="project" value="InterPro"/>
</dbReference>
<dbReference type="PANTHER" id="PTHR23421">
    <property type="entry name" value="BETA-GALACTOSIDASE RELATED"/>
    <property type="match status" value="1"/>
</dbReference>
<dbReference type="AlphaFoldDB" id="I2GG94"/>
<dbReference type="InterPro" id="IPR031330">
    <property type="entry name" value="Gly_Hdrlase_35_cat"/>
</dbReference>
<protein>
    <recommendedName>
        <fullName evidence="7">Glycoside hydrolase family 35</fullName>
    </recommendedName>
</protein>
<evidence type="ECO:0000313" key="6">
    <source>
        <dbReference type="Proteomes" id="UP000009309"/>
    </source>
</evidence>
<evidence type="ECO:0000259" key="3">
    <source>
        <dbReference type="Pfam" id="PF01301"/>
    </source>
</evidence>
<feature type="signal peptide" evidence="2">
    <location>
        <begin position="1"/>
        <end position="18"/>
    </location>
</feature>
<keyword evidence="2" id="KW-0732">Signal</keyword>
<feature type="domain" description="DUF5597" evidence="4">
    <location>
        <begin position="375"/>
        <end position="500"/>
    </location>
</feature>
<dbReference type="EMBL" id="CAIT01000006">
    <property type="protein sequence ID" value="CCH52919.1"/>
    <property type="molecule type" value="Genomic_DNA"/>
</dbReference>
<name>I2GG94_9BACT</name>
<dbReference type="Gene3D" id="2.60.220.20">
    <property type="entry name" value="putative beta-Galactosidase from caulobacter crescentus"/>
    <property type="match status" value="1"/>
</dbReference>
<proteinExistence type="inferred from homology"/>
<gene>
    <name evidence="5" type="ORF">BN8_01963</name>
</gene>
<feature type="chain" id="PRO_5003659503" description="Glycoside hydrolase family 35" evidence="2">
    <location>
        <begin position="19"/>
        <end position="517"/>
    </location>
</feature>
<dbReference type="Pfam" id="PF01301">
    <property type="entry name" value="Glyco_hydro_35"/>
    <property type="match status" value="1"/>
</dbReference>
<keyword evidence="6" id="KW-1185">Reference proteome</keyword>
<comment type="similarity">
    <text evidence="1">Belongs to the glycosyl hydrolase 35 family.</text>
</comment>
<dbReference type="Gene3D" id="3.20.20.80">
    <property type="entry name" value="Glycosidases"/>
    <property type="match status" value="1"/>
</dbReference>
<organism evidence="5 6">
    <name type="scientific">Fibrisoma limi BUZ 3</name>
    <dbReference type="NCBI Taxonomy" id="1185876"/>
    <lineage>
        <taxon>Bacteria</taxon>
        <taxon>Pseudomonadati</taxon>
        <taxon>Bacteroidota</taxon>
        <taxon>Cytophagia</taxon>
        <taxon>Cytophagales</taxon>
        <taxon>Spirosomataceae</taxon>
        <taxon>Fibrisoma</taxon>
    </lineage>
</organism>
<evidence type="ECO:0000256" key="1">
    <source>
        <dbReference type="ARBA" id="ARBA00009809"/>
    </source>
</evidence>
<dbReference type="GO" id="GO:0005975">
    <property type="term" value="P:carbohydrate metabolic process"/>
    <property type="evidence" value="ECO:0007669"/>
    <property type="project" value="InterPro"/>
</dbReference>
<dbReference type="eggNOG" id="COG1874">
    <property type="taxonomic scope" value="Bacteria"/>
</dbReference>
<evidence type="ECO:0000256" key="2">
    <source>
        <dbReference type="SAM" id="SignalP"/>
    </source>
</evidence>
<reference evidence="5 6" key="1">
    <citation type="journal article" date="2012" name="J. Bacteriol.">
        <title>Genome Sequence of the Filamentous Bacterium Fibrisoma limi BUZ 3T.</title>
        <authorList>
            <person name="Filippini M."/>
            <person name="Qi W."/>
            <person name="Jaenicke S."/>
            <person name="Goesmann A."/>
            <person name="Smits T.H."/>
            <person name="Bagheri H.C."/>
        </authorList>
    </citation>
    <scope>NUCLEOTIDE SEQUENCE [LARGE SCALE GENOMIC DNA]</scope>
    <source>
        <strain evidence="6">BUZ 3T</strain>
    </source>
</reference>
<dbReference type="InterPro" id="IPR017853">
    <property type="entry name" value="GH"/>
</dbReference>
<dbReference type="SUPFAM" id="SSF51445">
    <property type="entry name" value="(Trans)glycosidases"/>
    <property type="match status" value="1"/>
</dbReference>
<dbReference type="RefSeq" id="WP_009281503.1">
    <property type="nucleotide sequence ID" value="NZ_CAIT01000006.1"/>
</dbReference>